<dbReference type="NCBIfam" id="NF033788">
    <property type="entry name" value="HTH_metalloreg"/>
    <property type="match status" value="1"/>
</dbReference>
<dbReference type="PRINTS" id="PR00778">
    <property type="entry name" value="HTHARSR"/>
</dbReference>
<accession>A0A2V2LGU6</accession>
<dbReference type="Proteomes" id="UP000245680">
    <property type="component" value="Unassembled WGS sequence"/>
</dbReference>
<dbReference type="Pfam" id="PF12840">
    <property type="entry name" value="HTH_20"/>
    <property type="match status" value="1"/>
</dbReference>
<dbReference type="SUPFAM" id="SSF46785">
    <property type="entry name" value="Winged helix' DNA-binding domain"/>
    <property type="match status" value="1"/>
</dbReference>
<dbReference type="PROSITE" id="PS50987">
    <property type="entry name" value="HTH_ARSR_2"/>
    <property type="match status" value="1"/>
</dbReference>
<dbReference type="SMART" id="SM00418">
    <property type="entry name" value="HTH_ARSR"/>
    <property type="match status" value="1"/>
</dbReference>
<dbReference type="GO" id="GO:0003677">
    <property type="term" value="F:DNA binding"/>
    <property type="evidence" value="ECO:0007669"/>
    <property type="project" value="UniProtKB-KW"/>
</dbReference>
<dbReference type="RefSeq" id="WP_109811790.1">
    <property type="nucleotide sequence ID" value="NZ_QGKU01000034.1"/>
</dbReference>
<dbReference type="GO" id="GO:0003700">
    <property type="term" value="F:DNA-binding transcription factor activity"/>
    <property type="evidence" value="ECO:0007669"/>
    <property type="project" value="InterPro"/>
</dbReference>
<sequence>MEKTAALDSLSALAQPTRLDVFRLLMQAGPATGMAAGDISSALGIRANTLSANLSVLLAAGLVRKRRNGRSIRYFPETDQMRELLTFLMEDCCGGNPDLCAPFSARTTAEAAPCDKDKEA</sequence>
<protein>
    <submittedName>
        <fullName evidence="5">Transcriptional regulator</fullName>
    </submittedName>
</protein>
<keyword evidence="3" id="KW-0804">Transcription</keyword>
<keyword evidence="6" id="KW-1185">Reference proteome</keyword>
<keyword evidence="1" id="KW-0805">Transcription regulation</keyword>
<evidence type="ECO:0000313" key="5">
    <source>
        <dbReference type="EMBL" id="PWR02476.1"/>
    </source>
</evidence>
<dbReference type="InterPro" id="IPR036390">
    <property type="entry name" value="WH_DNA-bd_sf"/>
</dbReference>
<proteinExistence type="predicted"/>
<evidence type="ECO:0000313" key="6">
    <source>
        <dbReference type="Proteomes" id="UP000245680"/>
    </source>
</evidence>
<dbReference type="CDD" id="cd00090">
    <property type="entry name" value="HTH_ARSR"/>
    <property type="match status" value="1"/>
</dbReference>
<dbReference type="OrthoDB" id="9804742at2"/>
<dbReference type="PANTHER" id="PTHR43132:SF2">
    <property type="entry name" value="ARSENICAL RESISTANCE OPERON REPRESSOR ARSR-RELATED"/>
    <property type="match status" value="1"/>
</dbReference>
<dbReference type="PANTHER" id="PTHR43132">
    <property type="entry name" value="ARSENICAL RESISTANCE OPERON REPRESSOR ARSR-RELATED"/>
    <property type="match status" value="1"/>
</dbReference>
<evidence type="ECO:0000259" key="4">
    <source>
        <dbReference type="PROSITE" id="PS50987"/>
    </source>
</evidence>
<organism evidence="5 6">
    <name type="scientific">Meridianimarinicoccus roseus</name>
    <dbReference type="NCBI Taxonomy" id="2072018"/>
    <lineage>
        <taxon>Bacteria</taxon>
        <taxon>Pseudomonadati</taxon>
        <taxon>Pseudomonadota</taxon>
        <taxon>Alphaproteobacteria</taxon>
        <taxon>Rhodobacterales</taxon>
        <taxon>Paracoccaceae</taxon>
        <taxon>Meridianimarinicoccus</taxon>
    </lineage>
</organism>
<keyword evidence="2" id="KW-0238">DNA-binding</keyword>
<evidence type="ECO:0000256" key="3">
    <source>
        <dbReference type="ARBA" id="ARBA00023163"/>
    </source>
</evidence>
<dbReference type="InterPro" id="IPR011991">
    <property type="entry name" value="ArsR-like_HTH"/>
</dbReference>
<evidence type="ECO:0000256" key="2">
    <source>
        <dbReference type="ARBA" id="ARBA00023125"/>
    </source>
</evidence>
<dbReference type="InterPro" id="IPR001845">
    <property type="entry name" value="HTH_ArsR_DNA-bd_dom"/>
</dbReference>
<dbReference type="AlphaFoldDB" id="A0A2V2LGU6"/>
<name>A0A2V2LGU6_9RHOB</name>
<gene>
    <name evidence="5" type="ORF">DKT77_11140</name>
</gene>
<comment type="caution">
    <text evidence="5">The sequence shown here is derived from an EMBL/GenBank/DDBJ whole genome shotgun (WGS) entry which is preliminary data.</text>
</comment>
<dbReference type="EMBL" id="QGKU01000034">
    <property type="protein sequence ID" value="PWR02476.1"/>
    <property type="molecule type" value="Genomic_DNA"/>
</dbReference>
<dbReference type="InterPro" id="IPR036388">
    <property type="entry name" value="WH-like_DNA-bd_sf"/>
</dbReference>
<dbReference type="InterPro" id="IPR051011">
    <property type="entry name" value="Metal_resp_trans_reg"/>
</dbReference>
<evidence type="ECO:0000256" key="1">
    <source>
        <dbReference type="ARBA" id="ARBA00023015"/>
    </source>
</evidence>
<feature type="domain" description="HTH arsR-type" evidence="4">
    <location>
        <begin position="1"/>
        <end position="96"/>
    </location>
</feature>
<reference evidence="5 6" key="1">
    <citation type="submission" date="2018-05" db="EMBL/GenBank/DDBJ databases">
        <title>Rhodobacteraceae gen. nov., sp. nov. isolated from sea water.</title>
        <authorList>
            <person name="Ren Y."/>
        </authorList>
    </citation>
    <scope>NUCLEOTIDE SEQUENCE [LARGE SCALE GENOMIC DNA]</scope>
    <source>
        <strain evidence="5 6">TG-679</strain>
    </source>
</reference>
<dbReference type="Gene3D" id="1.10.10.10">
    <property type="entry name" value="Winged helix-like DNA-binding domain superfamily/Winged helix DNA-binding domain"/>
    <property type="match status" value="1"/>
</dbReference>